<dbReference type="EMBL" id="AZMV01000001">
    <property type="protein sequence ID" value="ETY72168.1"/>
    <property type="molecule type" value="Genomic_DNA"/>
</dbReference>
<feature type="transmembrane region" description="Helical" evidence="1">
    <location>
        <begin position="20"/>
        <end position="42"/>
    </location>
</feature>
<sequence>MTRNDDRGLLPWSHRQPVPIRLLIDLLSGAAVGAVGTMAHRMGASMNIPYGLVLAFLIVILSTWCARSRDGIVGLALHLISSSLVVWTVMAGYGPGGDALIPVGFGSEANLPFFSNYAGYCWLYGVVLIPCIMLLLPKRWFVMPPRTDEDAQPME</sequence>
<reference evidence="2 3" key="1">
    <citation type="journal article" date="2014" name="Genome Announc.">
        <title>The Genome Sequence of Bifidobacterium moukalabense DSM 27321 Highlights the Close Phylogenetic Relatedness with the Bifidobacterium dentium Taxon.</title>
        <authorList>
            <person name="Lugli G.A."/>
            <person name="Duranti S."/>
            <person name="Milani C."/>
            <person name="Turroni F."/>
            <person name="Viappiani A."/>
            <person name="Mangifesta M."/>
            <person name="van Sinderen D."/>
            <person name="Ventura M."/>
        </authorList>
    </citation>
    <scope>NUCLEOTIDE SEQUENCE [LARGE SCALE GENOMIC DNA]</scope>
    <source>
        <strain evidence="2 3">DSM 27321</strain>
    </source>
</reference>
<name>W4NAN2_9BIFI</name>
<protein>
    <submittedName>
        <fullName evidence="2">Alcohol dehydrogenase, class IV</fullName>
    </submittedName>
</protein>
<keyword evidence="3" id="KW-1185">Reference proteome</keyword>
<feature type="transmembrane region" description="Helical" evidence="1">
    <location>
        <begin position="73"/>
        <end position="94"/>
    </location>
</feature>
<dbReference type="AlphaFoldDB" id="W4NAN2"/>
<dbReference type="GeneID" id="97502605"/>
<evidence type="ECO:0000256" key="1">
    <source>
        <dbReference type="SAM" id="Phobius"/>
    </source>
</evidence>
<keyword evidence="1" id="KW-0812">Transmembrane</keyword>
<proteinExistence type="predicted"/>
<comment type="caution">
    <text evidence="2">The sequence shown here is derived from an EMBL/GenBank/DDBJ whole genome shotgun (WGS) entry which is preliminary data.</text>
</comment>
<dbReference type="STRING" id="1435051.BMOU_0181"/>
<evidence type="ECO:0000313" key="2">
    <source>
        <dbReference type="EMBL" id="ETY72168.1"/>
    </source>
</evidence>
<evidence type="ECO:0000313" key="3">
    <source>
        <dbReference type="Proteomes" id="UP000019155"/>
    </source>
</evidence>
<keyword evidence="1" id="KW-1133">Transmembrane helix</keyword>
<feature type="transmembrane region" description="Helical" evidence="1">
    <location>
        <begin position="114"/>
        <end position="136"/>
    </location>
</feature>
<gene>
    <name evidence="2" type="ORF">BMOU_0181</name>
</gene>
<dbReference type="PATRIC" id="fig|1435051.3.peg.175"/>
<organism evidence="2 3">
    <name type="scientific">Bifidobacterium moukalabense DSM 27321</name>
    <dbReference type="NCBI Taxonomy" id="1435051"/>
    <lineage>
        <taxon>Bacteria</taxon>
        <taxon>Bacillati</taxon>
        <taxon>Actinomycetota</taxon>
        <taxon>Actinomycetes</taxon>
        <taxon>Bifidobacteriales</taxon>
        <taxon>Bifidobacteriaceae</taxon>
        <taxon>Bifidobacterium</taxon>
    </lineage>
</organism>
<dbReference type="RefSeq" id="WP_235143628.1">
    <property type="nucleotide sequence ID" value="NZ_AZMV01000001.1"/>
</dbReference>
<feature type="transmembrane region" description="Helical" evidence="1">
    <location>
        <begin position="48"/>
        <end position="66"/>
    </location>
</feature>
<accession>W4NAN2</accession>
<dbReference type="Proteomes" id="UP000019155">
    <property type="component" value="Unassembled WGS sequence"/>
</dbReference>
<keyword evidence="1" id="KW-0472">Membrane</keyword>
<dbReference type="eggNOG" id="ENOG50333MW">
    <property type="taxonomic scope" value="Bacteria"/>
</dbReference>